<evidence type="ECO:0000256" key="8">
    <source>
        <dbReference type="RuleBase" id="RU004254"/>
    </source>
</evidence>
<comment type="similarity">
    <text evidence="3">Belongs to the methylenetetrahydrofolate reductase family.</text>
</comment>
<dbReference type="Proteomes" id="UP000243052">
    <property type="component" value="Chromosome iii"/>
</dbReference>
<dbReference type="AlphaFoldDB" id="A0A109UYE2"/>
<dbReference type="FunFam" id="3.20.20.220:FF:000002">
    <property type="entry name" value="Methylenetetrahydrofolate reductase"/>
    <property type="match status" value="1"/>
</dbReference>
<dbReference type="OrthoDB" id="16284at2759"/>
<accession>A0A109UYE2</accession>
<evidence type="ECO:0000256" key="3">
    <source>
        <dbReference type="ARBA" id="ARBA00006743"/>
    </source>
</evidence>
<dbReference type="GO" id="GO:0009086">
    <property type="term" value="P:methionine biosynthetic process"/>
    <property type="evidence" value="ECO:0007669"/>
    <property type="project" value="TreeGrafter"/>
</dbReference>
<evidence type="ECO:0000256" key="2">
    <source>
        <dbReference type="ARBA" id="ARBA00004777"/>
    </source>
</evidence>
<dbReference type="InterPro" id="IPR003171">
    <property type="entry name" value="Mehydrof_redctse-like"/>
</dbReference>
<dbReference type="SUPFAM" id="SSF51730">
    <property type="entry name" value="FAD-linked oxidoreductase"/>
    <property type="match status" value="1"/>
</dbReference>
<keyword evidence="6" id="KW-0521">NADP</keyword>
<evidence type="ECO:0000256" key="6">
    <source>
        <dbReference type="ARBA" id="ARBA00022857"/>
    </source>
</evidence>
<dbReference type="NCBIfam" id="TIGR00677">
    <property type="entry name" value="fadh2_euk"/>
    <property type="match status" value="1"/>
</dbReference>
<evidence type="ECO:0000259" key="9">
    <source>
        <dbReference type="Pfam" id="PF21895"/>
    </source>
</evidence>
<dbReference type="STRING" id="45286.A0A109UYE2"/>
<gene>
    <name evidence="10" type="ORF">AW171_hschr31664</name>
</gene>
<evidence type="ECO:0000313" key="11">
    <source>
        <dbReference type="Proteomes" id="UP000243052"/>
    </source>
</evidence>
<dbReference type="UniPathway" id="UPA00193"/>
<name>A0A109UYE2_9SACH</name>
<protein>
    <submittedName>
        <fullName evidence="10">HCL340Cp</fullName>
    </submittedName>
</protein>
<dbReference type="PANTHER" id="PTHR45754:SF3">
    <property type="entry name" value="METHYLENETETRAHYDROFOLATE REDUCTASE (NADPH)"/>
    <property type="match status" value="1"/>
</dbReference>
<dbReference type="EMBL" id="CP014243">
    <property type="protein sequence ID" value="AMD19811.1"/>
    <property type="molecule type" value="Genomic_DNA"/>
</dbReference>
<evidence type="ECO:0000313" key="10">
    <source>
        <dbReference type="EMBL" id="AMD19811.1"/>
    </source>
</evidence>
<dbReference type="CDD" id="cd00537">
    <property type="entry name" value="MTHFR"/>
    <property type="match status" value="1"/>
</dbReference>
<keyword evidence="11" id="KW-1185">Reference proteome</keyword>
<dbReference type="GeneID" id="28723028"/>
<proteinExistence type="inferred from homology"/>
<evidence type="ECO:0000256" key="1">
    <source>
        <dbReference type="ARBA" id="ARBA00001974"/>
    </source>
</evidence>
<sequence>MKIGQKLQEAGSRDNTFSFEFFVPKTEQGIQNLYDRMDRMYQAKPEFIDITWNAGGRLSKQTTELVSTSQSALGLETCMHLTCTNMPCALIDEALDKAFECGCENILALRGDPPFQGGKWQACEGGFRYAKDLVQHIRKRYGNHFCIGVAAYPEGDDETPDARALIPYLKEKVDAGADFIITQMFYDADNFLEWCRLVRGAGINIPIIPGIMPITSYTAFMRRANWCRVNIPREFLERLEPVKENDQAVREIGTELVVNMCRKLLDSKYVTHLHIYTMNLEEAPLKILERLGLLQVDDSPGSTSRQRSLSVESMPWRRSLNPQRRKESIRPIFWQRRPYTYVARTSQWSVDEFPNGRFGDSSSPAYGALDLCDRPVLRHSYEKSLKLWSRPETIYDIANLIINYLKGNIDCLPWSDVPLNHEVDSILDSLIRHNENLIFTINSQPKANGVPSNDPVFGWGPPDGYVFQKQYLEFLLPRHKLDTLINLINTNYSILTFFSIDNEDNLNTNHPDDTKAIAVTWGVFPGREVLQPTIVEKVSFIAWKEEFYRILDDWRLRFSANGDSKSAELLQTIINDYALVTIVDNNFISNDDMIGKLLSCLY</sequence>
<keyword evidence="5" id="KW-0274">FAD</keyword>
<keyword evidence="4" id="KW-0285">Flavoprotein</keyword>
<feature type="domain" description="MTHFR SAM-binding regulatory" evidence="9">
    <location>
        <begin position="313"/>
        <end position="590"/>
    </location>
</feature>
<dbReference type="Pfam" id="PF02219">
    <property type="entry name" value="MTHFR"/>
    <property type="match status" value="1"/>
</dbReference>
<dbReference type="GO" id="GO:0004489">
    <property type="term" value="F:methylenetetrahydrofolate reductase [NAD(P)H] activity"/>
    <property type="evidence" value="ECO:0007669"/>
    <property type="project" value="InterPro"/>
</dbReference>
<dbReference type="GO" id="GO:0005829">
    <property type="term" value="C:cytosol"/>
    <property type="evidence" value="ECO:0007669"/>
    <property type="project" value="TreeGrafter"/>
</dbReference>
<comment type="pathway">
    <text evidence="2 8">One-carbon metabolism; tetrahydrofolate interconversion.</text>
</comment>
<dbReference type="PANTHER" id="PTHR45754">
    <property type="entry name" value="METHYLENETETRAHYDROFOLATE REDUCTASE"/>
    <property type="match status" value="1"/>
</dbReference>
<dbReference type="RefSeq" id="XP_017986807.1">
    <property type="nucleotide sequence ID" value="XM_018131305.1"/>
</dbReference>
<dbReference type="Gene3D" id="3.20.20.220">
    <property type="match status" value="1"/>
</dbReference>
<dbReference type="InterPro" id="IPR053806">
    <property type="entry name" value="MTHFR_C"/>
</dbReference>
<dbReference type="InterPro" id="IPR004621">
    <property type="entry name" value="Fadh2_euk"/>
</dbReference>
<keyword evidence="7" id="KW-0560">Oxidoreductase</keyword>
<dbReference type="GO" id="GO:0035999">
    <property type="term" value="P:tetrahydrofolate interconversion"/>
    <property type="evidence" value="ECO:0007669"/>
    <property type="project" value="UniProtKB-UniPathway"/>
</dbReference>
<reference evidence="10 11" key="1">
    <citation type="submission" date="2016-01" db="EMBL/GenBank/DDBJ databases">
        <title>Genome sequence of the yeast Holleya sinecauda.</title>
        <authorList>
            <person name="Dietrich F.S."/>
        </authorList>
    </citation>
    <scope>NUCLEOTIDE SEQUENCE [LARGE SCALE GENOMIC DNA]</scope>
    <source>
        <strain evidence="10 11">ATCC 58844</strain>
    </source>
</reference>
<evidence type="ECO:0000256" key="4">
    <source>
        <dbReference type="ARBA" id="ARBA00022630"/>
    </source>
</evidence>
<evidence type="ECO:0000256" key="7">
    <source>
        <dbReference type="ARBA" id="ARBA00023002"/>
    </source>
</evidence>
<dbReference type="InterPro" id="IPR029041">
    <property type="entry name" value="FAD-linked_oxidoreductase-like"/>
</dbReference>
<dbReference type="Pfam" id="PF21895">
    <property type="entry name" value="MTHFR_C"/>
    <property type="match status" value="1"/>
</dbReference>
<dbReference type="GO" id="GO:0071949">
    <property type="term" value="F:FAD binding"/>
    <property type="evidence" value="ECO:0007669"/>
    <property type="project" value="TreeGrafter"/>
</dbReference>
<evidence type="ECO:0000256" key="5">
    <source>
        <dbReference type="ARBA" id="ARBA00022827"/>
    </source>
</evidence>
<comment type="cofactor">
    <cofactor evidence="1">
        <name>FAD</name>
        <dbReference type="ChEBI" id="CHEBI:57692"/>
    </cofactor>
</comment>
<organism evidence="10 11">
    <name type="scientific">Eremothecium sinecaudum</name>
    <dbReference type="NCBI Taxonomy" id="45286"/>
    <lineage>
        <taxon>Eukaryota</taxon>
        <taxon>Fungi</taxon>
        <taxon>Dikarya</taxon>
        <taxon>Ascomycota</taxon>
        <taxon>Saccharomycotina</taxon>
        <taxon>Saccharomycetes</taxon>
        <taxon>Saccharomycetales</taxon>
        <taxon>Saccharomycetaceae</taxon>
        <taxon>Eremothecium</taxon>
    </lineage>
</organism>